<feature type="domain" description="Glycoside hydrolase family 2" evidence="8">
    <location>
        <begin position="697"/>
        <end position="792"/>
    </location>
</feature>
<name>A0A419S733_9SPHI</name>
<dbReference type="SUPFAM" id="SSF49303">
    <property type="entry name" value="beta-Galactosidase/glucuronidase domain"/>
    <property type="match status" value="1"/>
</dbReference>
<dbReference type="EMBL" id="MBTA01000012">
    <property type="protein sequence ID" value="RKD17134.1"/>
    <property type="molecule type" value="Genomic_DNA"/>
</dbReference>
<dbReference type="SUPFAM" id="SSF49785">
    <property type="entry name" value="Galactose-binding domain-like"/>
    <property type="match status" value="1"/>
</dbReference>
<dbReference type="Pfam" id="PF16355">
    <property type="entry name" value="DUF4982"/>
    <property type="match status" value="1"/>
</dbReference>
<feature type="domain" description="Glycoside hydrolase family 2 immunoglobulin-like beta-sandwich" evidence="4">
    <location>
        <begin position="187"/>
        <end position="288"/>
    </location>
</feature>
<dbReference type="InterPro" id="IPR040605">
    <property type="entry name" value="Glyco_hydro2_dom5"/>
</dbReference>
<protein>
    <submittedName>
        <fullName evidence="9">Beta-galactosidase</fullName>
    </submittedName>
</protein>
<dbReference type="AlphaFoldDB" id="A0A419S733"/>
<dbReference type="Pfam" id="PF18565">
    <property type="entry name" value="Glyco_hydro2_C5"/>
    <property type="match status" value="1"/>
</dbReference>
<reference evidence="9 10" key="1">
    <citation type="submission" date="2016-07" db="EMBL/GenBank/DDBJ databases">
        <title>Genome of Pelobium manganitolerans.</title>
        <authorList>
            <person name="Wu S."/>
            <person name="Wang G."/>
        </authorList>
    </citation>
    <scope>NUCLEOTIDE SEQUENCE [LARGE SCALE GENOMIC DNA]</scope>
    <source>
        <strain evidence="9 10">YS-25</strain>
    </source>
</reference>
<evidence type="ECO:0000259" key="6">
    <source>
        <dbReference type="Pfam" id="PF02837"/>
    </source>
</evidence>
<dbReference type="InterPro" id="IPR017853">
    <property type="entry name" value="GH"/>
</dbReference>
<dbReference type="Proteomes" id="UP000283433">
    <property type="component" value="Unassembled WGS sequence"/>
</dbReference>
<evidence type="ECO:0000259" key="8">
    <source>
        <dbReference type="Pfam" id="PF18565"/>
    </source>
</evidence>
<gene>
    <name evidence="9" type="ORF">BCY91_03040</name>
</gene>
<organism evidence="9 10">
    <name type="scientific">Pelobium manganitolerans</name>
    <dbReference type="NCBI Taxonomy" id="1842495"/>
    <lineage>
        <taxon>Bacteria</taxon>
        <taxon>Pseudomonadati</taxon>
        <taxon>Bacteroidota</taxon>
        <taxon>Sphingobacteriia</taxon>
        <taxon>Sphingobacteriales</taxon>
        <taxon>Sphingobacteriaceae</taxon>
        <taxon>Pelobium</taxon>
    </lineage>
</organism>
<feature type="domain" description="Glycoside hydrolase family 2 catalytic" evidence="5">
    <location>
        <begin position="298"/>
        <end position="449"/>
    </location>
</feature>
<dbReference type="InterPro" id="IPR051913">
    <property type="entry name" value="GH2_Domain-Containing"/>
</dbReference>
<dbReference type="Pfam" id="PF00703">
    <property type="entry name" value="Glyco_hydro_2"/>
    <property type="match status" value="1"/>
</dbReference>
<dbReference type="InterPro" id="IPR008979">
    <property type="entry name" value="Galactose-bd-like_sf"/>
</dbReference>
<dbReference type="PRINTS" id="PR00132">
    <property type="entry name" value="GLHYDRLASE2"/>
</dbReference>
<dbReference type="PANTHER" id="PTHR42732:SF1">
    <property type="entry name" value="BETA-MANNOSIDASE"/>
    <property type="match status" value="1"/>
</dbReference>
<evidence type="ECO:0000313" key="10">
    <source>
        <dbReference type="Proteomes" id="UP000283433"/>
    </source>
</evidence>
<dbReference type="InterPro" id="IPR006103">
    <property type="entry name" value="Glyco_hydro_2_cat"/>
</dbReference>
<dbReference type="GO" id="GO:0004553">
    <property type="term" value="F:hydrolase activity, hydrolyzing O-glycosyl compounds"/>
    <property type="evidence" value="ECO:0007669"/>
    <property type="project" value="InterPro"/>
</dbReference>
<feature type="domain" description="Glycosyl hydrolases family 2 sugar binding" evidence="6">
    <location>
        <begin position="77"/>
        <end position="171"/>
    </location>
</feature>
<keyword evidence="2" id="KW-0378">Hydrolase</keyword>
<dbReference type="InterPro" id="IPR006101">
    <property type="entry name" value="Glyco_hydro_2"/>
</dbReference>
<dbReference type="InterPro" id="IPR013783">
    <property type="entry name" value="Ig-like_fold"/>
</dbReference>
<evidence type="ECO:0000256" key="3">
    <source>
        <dbReference type="ARBA" id="ARBA00023295"/>
    </source>
</evidence>
<dbReference type="InterPro" id="IPR032311">
    <property type="entry name" value="DUF4982"/>
</dbReference>
<dbReference type="SUPFAM" id="SSF51445">
    <property type="entry name" value="(Trans)glycosidases"/>
    <property type="match status" value="1"/>
</dbReference>
<dbReference type="InterPro" id="IPR023232">
    <property type="entry name" value="Glyco_hydro_2_AS"/>
</dbReference>
<dbReference type="Pfam" id="PF02836">
    <property type="entry name" value="Glyco_hydro_2_C"/>
    <property type="match status" value="1"/>
</dbReference>
<dbReference type="GO" id="GO:0005975">
    <property type="term" value="P:carbohydrate metabolic process"/>
    <property type="evidence" value="ECO:0007669"/>
    <property type="project" value="InterPro"/>
</dbReference>
<dbReference type="PANTHER" id="PTHR42732">
    <property type="entry name" value="BETA-GALACTOSIDASE"/>
    <property type="match status" value="1"/>
</dbReference>
<evidence type="ECO:0000259" key="5">
    <source>
        <dbReference type="Pfam" id="PF02836"/>
    </source>
</evidence>
<dbReference type="InterPro" id="IPR006102">
    <property type="entry name" value="Ig-like_GH2"/>
</dbReference>
<sequence length="797" mass="90703">MVKKILSFYFLGMSLLFAQQPRESKLFNFDWKFIQEDNEEFAKANYNDANWQSLNIPHDMQINMPWDKNAKAGRGFKLNTVGWYRKTFKAQADWKGKQVLLDFDGIAIHGDVWVNGKKVGEADYGYLGFESDISELLNYEDNNVVAVRADCNTSGSRWYTGAGLYRDVHLVVRNKISVARHGLFISTPEITAQNAKVAVQVEIQGFHTEEDLTIKTEIFAPNGEKVGGSEMLAFKRTRKQTQENQLPLINISKPELWSCENPNLYRAEVSLVLNGKIVDKVSDRFGIRTLEFSPEFGFKLNGKKVFLKGNNTHHDLGALGAAAFETAMARQFDVMKQFGFNCIRAAHNPYSEAFYDLADEKGILIVDELYDKWSNKDYWIGRYPWTDSWYKHITEWIKRDRNHPSVILWSYGNEFQMREDLAGFPTSDWGVTSYKILDILAKRYDPTRKSTVGLYPSRANALKRRDKGFDDVENIVPPELASATEITSFNYQSHNYNQYLKHKPNMIVFQSEATTNDLLKPYFDMNYDKMVGLAYWGAIEYWGESNGWPKKGWNYSFFDHTLNPLPEAYLIKSVFSETPLVQIAVLEENQGEQEIWNDIAVGKKVTSAHWNREPGKAYNIFTYTNAEEVELLVNGKSIGIQKNPTDVKSKNIIAWKAVPYEAGKIEAVARNKGKEVARQVIETTGKAVALQLEVENNGDWKADGMDLQYVKVYAVDAKGLKVPTTTGEVTFKIEGAATLLAVDNGDHYSNELFNINKRQLHNGFAQAILRSKQGTGKVKLKVNVEGLKSKQINLGTK</sequence>
<comment type="similarity">
    <text evidence="1">Belongs to the glycosyl hydrolase 2 family.</text>
</comment>
<dbReference type="Gene3D" id="3.20.20.80">
    <property type="entry name" value="Glycosidases"/>
    <property type="match status" value="1"/>
</dbReference>
<keyword evidence="3" id="KW-0326">Glycosidase</keyword>
<evidence type="ECO:0000256" key="2">
    <source>
        <dbReference type="ARBA" id="ARBA00022801"/>
    </source>
</evidence>
<evidence type="ECO:0000256" key="1">
    <source>
        <dbReference type="ARBA" id="ARBA00007401"/>
    </source>
</evidence>
<proteinExistence type="inferred from homology"/>
<evidence type="ECO:0000259" key="4">
    <source>
        <dbReference type="Pfam" id="PF00703"/>
    </source>
</evidence>
<keyword evidence="10" id="KW-1185">Reference proteome</keyword>
<evidence type="ECO:0000259" key="7">
    <source>
        <dbReference type="Pfam" id="PF16355"/>
    </source>
</evidence>
<dbReference type="Gene3D" id="2.60.120.260">
    <property type="entry name" value="Galactose-binding domain-like"/>
    <property type="match status" value="1"/>
</dbReference>
<dbReference type="Pfam" id="PF02837">
    <property type="entry name" value="Glyco_hydro_2_N"/>
    <property type="match status" value="1"/>
</dbReference>
<dbReference type="OrthoDB" id="9801077at2"/>
<dbReference type="Gene3D" id="2.60.40.10">
    <property type="entry name" value="Immunoglobulins"/>
    <property type="match status" value="3"/>
</dbReference>
<dbReference type="InterPro" id="IPR036156">
    <property type="entry name" value="Beta-gal/glucu_dom_sf"/>
</dbReference>
<evidence type="ECO:0000313" key="9">
    <source>
        <dbReference type="EMBL" id="RKD17134.1"/>
    </source>
</evidence>
<dbReference type="InterPro" id="IPR006104">
    <property type="entry name" value="Glyco_hydro_2_N"/>
</dbReference>
<feature type="domain" description="DUF4982" evidence="7">
    <location>
        <begin position="615"/>
        <end position="677"/>
    </location>
</feature>
<accession>A0A419S733</accession>
<comment type="caution">
    <text evidence="9">The sequence shown here is derived from an EMBL/GenBank/DDBJ whole genome shotgun (WGS) entry which is preliminary data.</text>
</comment>
<dbReference type="PROSITE" id="PS00608">
    <property type="entry name" value="GLYCOSYL_HYDROL_F2_2"/>
    <property type="match status" value="1"/>
</dbReference>